<feature type="compositionally biased region" description="Acidic residues" evidence="1">
    <location>
        <begin position="259"/>
        <end position="268"/>
    </location>
</feature>
<dbReference type="AlphaFoldDB" id="A0A0G4H200"/>
<feature type="compositionally biased region" description="Basic and acidic residues" evidence="1">
    <location>
        <begin position="247"/>
        <end position="258"/>
    </location>
</feature>
<sequence>MEGRDGAAAGRGEIETLEIQMGPLNHDTDLFVGRLPDTFPFDLDEQEFTFGRLQEEKEEEPAAATTGQGGFRRRRGNKDTAGAPFHIVSGGEKPKEVVGRRDALDTKCHFVMEEVDGKCYMYPLDYWVTFLPHTTGRMKRHVEEVDKVEKDAAKKKRMAELRKEKEKKKREKEEEKAQAAAVGKKIKETEEEEKEQEDEEDLSEEEQIRRETERTKKRKQKKNLIKAKTGKLFDNDIENSVAVKSIRQRDDDWDHVDERSDDEEDDEGGDAKKEDDDEDAEGMEEEELESGPSDDEAGIDEKEHDKGAVTDFGKDIMRIQRETMEEMELGGDDEDFIDEEEEEERREEERRMKEREEDEAVDADGLPTDRRLEKEIIRILRQHSYEMKSSELFKQLKAFFTKKPEHATDAHQKKFKTKAGKVVQDVCDVSKDRIVRLKPEKLNA</sequence>
<gene>
    <name evidence="2" type="ORF">Cvel_5556</name>
</gene>
<evidence type="ECO:0008006" key="3">
    <source>
        <dbReference type="Google" id="ProtNLM"/>
    </source>
</evidence>
<reference evidence="2" key="1">
    <citation type="submission" date="2014-11" db="EMBL/GenBank/DDBJ databases">
        <authorList>
            <person name="Otto D Thomas"/>
            <person name="Naeem Raeece"/>
        </authorList>
    </citation>
    <scope>NUCLEOTIDE SEQUENCE</scope>
</reference>
<evidence type="ECO:0000256" key="1">
    <source>
        <dbReference type="SAM" id="MobiDB-lite"/>
    </source>
</evidence>
<feature type="compositionally biased region" description="Basic and acidic residues" evidence="1">
    <location>
        <begin position="149"/>
        <end position="164"/>
    </location>
</feature>
<evidence type="ECO:0000313" key="2">
    <source>
        <dbReference type="EMBL" id="CEM37551.1"/>
    </source>
</evidence>
<feature type="compositionally biased region" description="Acidic residues" evidence="1">
    <location>
        <begin position="189"/>
        <end position="205"/>
    </location>
</feature>
<feature type="compositionally biased region" description="Acidic residues" evidence="1">
    <location>
        <begin position="325"/>
        <end position="346"/>
    </location>
</feature>
<proteinExistence type="predicted"/>
<protein>
    <recommendedName>
        <fullName evidence="3">Transcription initiation factor IIF subunit alpha</fullName>
    </recommendedName>
</protein>
<feature type="compositionally biased region" description="Basic residues" evidence="1">
    <location>
        <begin position="215"/>
        <end position="229"/>
    </location>
</feature>
<organism evidence="2">
    <name type="scientific">Chromera velia CCMP2878</name>
    <dbReference type="NCBI Taxonomy" id="1169474"/>
    <lineage>
        <taxon>Eukaryota</taxon>
        <taxon>Sar</taxon>
        <taxon>Alveolata</taxon>
        <taxon>Colpodellida</taxon>
        <taxon>Chromeraceae</taxon>
        <taxon>Chromera</taxon>
    </lineage>
</organism>
<feature type="compositionally biased region" description="Acidic residues" evidence="1">
    <location>
        <begin position="275"/>
        <end position="298"/>
    </location>
</feature>
<dbReference type="EMBL" id="CDMZ01001787">
    <property type="protein sequence ID" value="CEM37551.1"/>
    <property type="molecule type" value="Genomic_DNA"/>
</dbReference>
<name>A0A0G4H200_9ALVE</name>
<dbReference type="VEuPathDB" id="CryptoDB:Cvel_5556"/>
<accession>A0A0G4H200</accession>
<feature type="region of interest" description="Disordered" evidence="1">
    <location>
        <begin position="55"/>
        <end position="94"/>
    </location>
</feature>
<feature type="compositionally biased region" description="Basic and acidic residues" evidence="1">
    <location>
        <begin position="299"/>
        <end position="324"/>
    </location>
</feature>
<feature type="region of interest" description="Disordered" evidence="1">
    <location>
        <begin position="149"/>
        <end position="367"/>
    </location>
</feature>